<dbReference type="GO" id="GO:0000070">
    <property type="term" value="P:mitotic sister chromatid segregation"/>
    <property type="evidence" value="ECO:0007669"/>
    <property type="project" value="InterPro"/>
</dbReference>
<dbReference type="AlphaFoldDB" id="A0A6A6RX59"/>
<gene>
    <name evidence="1" type="ORF">P280DRAFT_469672</name>
</gene>
<reference evidence="1" key="1">
    <citation type="journal article" date="2020" name="Stud. Mycol.">
        <title>101 Dothideomycetes genomes: a test case for predicting lifestyles and emergence of pathogens.</title>
        <authorList>
            <person name="Haridas S."/>
            <person name="Albert R."/>
            <person name="Binder M."/>
            <person name="Bloem J."/>
            <person name="Labutti K."/>
            <person name="Salamov A."/>
            <person name="Andreopoulos B."/>
            <person name="Baker S."/>
            <person name="Barry K."/>
            <person name="Bills G."/>
            <person name="Bluhm B."/>
            <person name="Cannon C."/>
            <person name="Castanera R."/>
            <person name="Culley D."/>
            <person name="Daum C."/>
            <person name="Ezra D."/>
            <person name="Gonzalez J."/>
            <person name="Henrissat B."/>
            <person name="Kuo A."/>
            <person name="Liang C."/>
            <person name="Lipzen A."/>
            <person name="Lutzoni F."/>
            <person name="Magnuson J."/>
            <person name="Mondo S."/>
            <person name="Nolan M."/>
            <person name="Ohm R."/>
            <person name="Pangilinan J."/>
            <person name="Park H.-J."/>
            <person name="Ramirez L."/>
            <person name="Alfaro M."/>
            <person name="Sun H."/>
            <person name="Tritt A."/>
            <person name="Yoshinaga Y."/>
            <person name="Zwiers L.-H."/>
            <person name="Turgeon B."/>
            <person name="Goodwin S."/>
            <person name="Spatafora J."/>
            <person name="Crous P."/>
            <person name="Grigoriev I."/>
        </authorList>
    </citation>
    <scope>NUCLEOTIDE SEQUENCE</scope>
    <source>
        <strain evidence="1">CBS 473.64</strain>
    </source>
</reference>
<dbReference type="EMBL" id="MU006785">
    <property type="protein sequence ID" value="KAF2639930.1"/>
    <property type="molecule type" value="Genomic_DNA"/>
</dbReference>
<dbReference type="PANTHER" id="PTHR31749">
    <property type="entry name" value="KINETOCHORE-ASSOCIATED PROTEIN NSL1 HOMOLOG"/>
    <property type="match status" value="1"/>
</dbReference>
<dbReference type="OrthoDB" id="2135762at2759"/>
<sequence>MNAEHRKIELQSPADLSYLATKIRTAARKKLDLHLPTQSHTNEPDELRRHVESLVDTFVAQVLVGMKHNISINGIDVVSREQRDGHGKKAMDLDSELLGLGDGVAVPLEVEEFEPFDEKLRAQLSAAVQKRDALISKISAHRRSTPSLAAQTFQSQFEKEGALLEAQRAEAELFSVENAGKEAMAVESLKRQADVERSWERAVQGLGRLNGGLPESRARLERCQDVVRYLS</sequence>
<dbReference type="Pfam" id="PF08641">
    <property type="entry name" value="Mis14"/>
    <property type="match status" value="1"/>
</dbReference>
<dbReference type="Proteomes" id="UP000799753">
    <property type="component" value="Unassembled WGS sequence"/>
</dbReference>
<evidence type="ECO:0000313" key="1">
    <source>
        <dbReference type="EMBL" id="KAF2639930.1"/>
    </source>
</evidence>
<organism evidence="1 2">
    <name type="scientific">Massarina eburnea CBS 473.64</name>
    <dbReference type="NCBI Taxonomy" id="1395130"/>
    <lineage>
        <taxon>Eukaryota</taxon>
        <taxon>Fungi</taxon>
        <taxon>Dikarya</taxon>
        <taxon>Ascomycota</taxon>
        <taxon>Pezizomycotina</taxon>
        <taxon>Dothideomycetes</taxon>
        <taxon>Pleosporomycetidae</taxon>
        <taxon>Pleosporales</taxon>
        <taxon>Massarineae</taxon>
        <taxon>Massarinaceae</taxon>
        <taxon>Massarina</taxon>
    </lineage>
</organism>
<dbReference type="InterPro" id="IPR013950">
    <property type="entry name" value="Mis14/Nsl1"/>
</dbReference>
<evidence type="ECO:0000313" key="2">
    <source>
        <dbReference type="Proteomes" id="UP000799753"/>
    </source>
</evidence>
<proteinExistence type="predicted"/>
<keyword evidence="2" id="KW-1185">Reference proteome</keyword>
<accession>A0A6A6RX59</accession>
<dbReference type="GO" id="GO:0000444">
    <property type="term" value="C:MIS12/MIND type complex"/>
    <property type="evidence" value="ECO:0007669"/>
    <property type="project" value="TreeGrafter"/>
</dbReference>
<evidence type="ECO:0008006" key="3">
    <source>
        <dbReference type="Google" id="ProtNLM"/>
    </source>
</evidence>
<name>A0A6A6RX59_9PLEO</name>
<protein>
    <recommendedName>
        <fullName evidence="3">Kinetochore protein mis14</fullName>
    </recommendedName>
</protein>
<dbReference type="PANTHER" id="PTHR31749:SF3">
    <property type="entry name" value="KINETOCHORE-ASSOCIATED PROTEIN NSL1 HOMOLOG"/>
    <property type="match status" value="1"/>
</dbReference>